<keyword evidence="1" id="KW-0472">Membrane</keyword>
<dbReference type="KEGG" id="ptaw:DW352_18090"/>
<dbReference type="EMBL" id="CP031417">
    <property type="protein sequence ID" value="AXK82264.1"/>
    <property type="molecule type" value="Genomic_DNA"/>
</dbReference>
<protein>
    <submittedName>
        <fullName evidence="2">Uncharacterized protein</fullName>
    </submittedName>
</protein>
<feature type="transmembrane region" description="Helical" evidence="1">
    <location>
        <begin position="12"/>
        <end position="29"/>
    </location>
</feature>
<dbReference type="Proteomes" id="UP000254889">
    <property type="component" value="Chromosome"/>
</dbReference>
<gene>
    <name evidence="2" type="ORF">DW352_18090</name>
</gene>
<evidence type="ECO:0000313" key="2">
    <source>
        <dbReference type="EMBL" id="AXK82264.1"/>
    </source>
</evidence>
<name>A0A345ZZB7_9HYPH</name>
<evidence type="ECO:0000256" key="1">
    <source>
        <dbReference type="SAM" id="Phobius"/>
    </source>
</evidence>
<accession>A0A345ZZB7</accession>
<organism evidence="2 3">
    <name type="scientific">Pseudolabrys taiwanensis</name>
    <dbReference type="NCBI Taxonomy" id="331696"/>
    <lineage>
        <taxon>Bacteria</taxon>
        <taxon>Pseudomonadati</taxon>
        <taxon>Pseudomonadota</taxon>
        <taxon>Alphaproteobacteria</taxon>
        <taxon>Hyphomicrobiales</taxon>
        <taxon>Xanthobacteraceae</taxon>
        <taxon>Pseudolabrys</taxon>
    </lineage>
</organism>
<evidence type="ECO:0000313" key="3">
    <source>
        <dbReference type="Proteomes" id="UP000254889"/>
    </source>
</evidence>
<dbReference type="OrthoDB" id="8454473at2"/>
<reference evidence="2 3" key="1">
    <citation type="submission" date="2018-07" db="EMBL/GenBank/DDBJ databases">
        <authorList>
            <person name="Quirk P.G."/>
            <person name="Krulwich T.A."/>
        </authorList>
    </citation>
    <scope>NUCLEOTIDE SEQUENCE [LARGE SCALE GENOMIC DNA]</scope>
    <source>
        <strain evidence="2 3">CC-BB4</strain>
    </source>
</reference>
<dbReference type="AlphaFoldDB" id="A0A345ZZB7"/>
<keyword evidence="3" id="KW-1185">Reference proteome</keyword>
<keyword evidence="1" id="KW-1133">Transmembrane helix</keyword>
<feature type="transmembrane region" description="Helical" evidence="1">
    <location>
        <begin position="35"/>
        <end position="58"/>
    </location>
</feature>
<proteinExistence type="predicted"/>
<keyword evidence="1" id="KW-0812">Transmembrane</keyword>
<sequence>MGSTEENVVIGWFVRILLLAGGVVAGWFVPRDELGYTIIQFVVVLLIILAVSVATLYLPVLRKWRRDATDKPE</sequence>